<dbReference type="Proteomes" id="UP000005824">
    <property type="component" value="Unassembled WGS sequence"/>
</dbReference>
<name>B4CUL6_9BACT</name>
<dbReference type="AlphaFoldDB" id="B4CUL6"/>
<dbReference type="EMBL" id="ABVL01000001">
    <property type="protein sequence ID" value="EDY22254.1"/>
    <property type="molecule type" value="Genomic_DNA"/>
</dbReference>
<accession>B4CUL6</accession>
<proteinExistence type="predicted"/>
<dbReference type="InParanoid" id="B4CUL6"/>
<evidence type="ECO:0000313" key="2">
    <source>
        <dbReference type="Proteomes" id="UP000005824"/>
    </source>
</evidence>
<reference evidence="1 2" key="1">
    <citation type="journal article" date="2011" name="J. Bacteriol.">
        <title>Genome sequence of Chthoniobacter flavus Ellin428, an aerobic heterotrophic soil bacterium.</title>
        <authorList>
            <person name="Kant R."/>
            <person name="van Passel M.W."/>
            <person name="Palva A."/>
            <person name="Lucas S."/>
            <person name="Lapidus A."/>
            <person name="Glavina Del Rio T."/>
            <person name="Dalin E."/>
            <person name="Tice H."/>
            <person name="Bruce D."/>
            <person name="Goodwin L."/>
            <person name="Pitluck S."/>
            <person name="Larimer F.W."/>
            <person name="Land M.L."/>
            <person name="Hauser L."/>
            <person name="Sangwan P."/>
            <person name="de Vos W.M."/>
            <person name="Janssen P.H."/>
            <person name="Smidt H."/>
        </authorList>
    </citation>
    <scope>NUCLEOTIDE SEQUENCE [LARGE SCALE GENOMIC DNA]</scope>
    <source>
        <strain evidence="1 2">Ellin428</strain>
    </source>
</reference>
<evidence type="ECO:0000313" key="1">
    <source>
        <dbReference type="EMBL" id="EDY22254.1"/>
    </source>
</evidence>
<dbReference type="STRING" id="497964.CfE428DRAFT_0379"/>
<comment type="caution">
    <text evidence="1">The sequence shown here is derived from an EMBL/GenBank/DDBJ whole genome shotgun (WGS) entry which is preliminary data.</text>
</comment>
<gene>
    <name evidence="1" type="ORF">CfE428DRAFT_0379</name>
</gene>
<organism evidence="1 2">
    <name type="scientific">Chthoniobacter flavus Ellin428</name>
    <dbReference type="NCBI Taxonomy" id="497964"/>
    <lineage>
        <taxon>Bacteria</taxon>
        <taxon>Pseudomonadati</taxon>
        <taxon>Verrucomicrobiota</taxon>
        <taxon>Spartobacteria</taxon>
        <taxon>Chthoniobacterales</taxon>
        <taxon>Chthoniobacteraceae</taxon>
        <taxon>Chthoniobacter</taxon>
    </lineage>
</organism>
<keyword evidence="2" id="KW-1185">Reference proteome</keyword>
<sequence>MMNYRLEVFRSVAESQSISKAARLLHLLRSRR</sequence>
<protein>
    <submittedName>
        <fullName evidence="1">Uncharacterized protein</fullName>
    </submittedName>
</protein>